<dbReference type="Proteomes" id="UP000013966">
    <property type="component" value="Plasmid p2"/>
</dbReference>
<dbReference type="AlphaFoldDB" id="A0A060PRI9"/>
<dbReference type="GO" id="GO:0005975">
    <property type="term" value="P:carbohydrate metabolic process"/>
    <property type="evidence" value="ECO:0007669"/>
    <property type="project" value="InterPro"/>
</dbReference>
<organism evidence="1 2">
    <name type="scientific">Caballeronia insecticola</name>
    <dbReference type="NCBI Taxonomy" id="758793"/>
    <lineage>
        <taxon>Bacteria</taxon>
        <taxon>Pseudomonadati</taxon>
        <taxon>Pseudomonadota</taxon>
        <taxon>Betaproteobacteria</taxon>
        <taxon>Burkholderiales</taxon>
        <taxon>Burkholderiaceae</taxon>
        <taxon>Caballeronia</taxon>
    </lineage>
</organism>
<dbReference type="EMBL" id="AP013062">
    <property type="protein sequence ID" value="BAO94070.1"/>
    <property type="molecule type" value="Genomic_DNA"/>
</dbReference>
<geneLocation type="plasmid" evidence="1 2">
    <name>p2</name>
</geneLocation>
<protein>
    <recommendedName>
        <fullName evidence="3">Polysaccharide deacetylase</fullName>
    </recommendedName>
</protein>
<evidence type="ECO:0000313" key="2">
    <source>
        <dbReference type="Proteomes" id="UP000013966"/>
    </source>
</evidence>
<dbReference type="Gene3D" id="3.20.20.370">
    <property type="entry name" value="Glycoside hydrolase/deacetylase"/>
    <property type="match status" value="1"/>
</dbReference>
<reference evidence="1 2" key="2">
    <citation type="journal article" date="2018" name="Int. J. Syst. Evol. Microbiol.">
        <title>Burkholderia insecticola sp. nov., a gut symbiotic bacterium of the bean bug Riptortus pedestris.</title>
        <authorList>
            <person name="Takeshita K."/>
            <person name="Tamaki H."/>
            <person name="Ohbayashi T."/>
            <person name="Meng X.-Y."/>
            <person name="Sone T."/>
            <person name="Mitani Y."/>
            <person name="Peeters C."/>
            <person name="Kikuchi Y."/>
            <person name="Vandamme P."/>
        </authorList>
    </citation>
    <scope>NUCLEOTIDE SEQUENCE [LARGE SCALE GENOMIC DNA]</scope>
    <source>
        <strain evidence="1">RPE64</strain>
        <plasmid evidence="1 2">p2</plasmid>
    </source>
</reference>
<reference evidence="1 2" key="1">
    <citation type="journal article" date="2013" name="Genome Announc.">
        <title>Complete Genome Sequence of Burkholderia sp. Strain RPE64, Bacterial Symbiont of the Bean Bug Riptortus pedestris.</title>
        <authorList>
            <person name="Shibata T.F."/>
            <person name="Maeda T."/>
            <person name="Nikoh N."/>
            <person name="Yamaguchi K."/>
            <person name="Oshima K."/>
            <person name="Hattori M."/>
            <person name="Nishiyama T."/>
            <person name="Hasebe M."/>
            <person name="Fukatsu T."/>
            <person name="Kikuchi Y."/>
            <person name="Shigenobu S."/>
        </authorList>
    </citation>
    <scope>NUCLEOTIDE SEQUENCE [LARGE SCALE GENOMIC DNA]</scope>
    <source>
        <plasmid evidence="1 2">p2</plasmid>
    </source>
</reference>
<dbReference type="RefSeq" id="WP_044044141.1">
    <property type="nucleotide sequence ID" value="NC_021295.1"/>
</dbReference>
<dbReference type="SUPFAM" id="SSF88713">
    <property type="entry name" value="Glycoside hydrolase/deacetylase"/>
    <property type="match status" value="1"/>
</dbReference>
<accession>A0A060PRI9</accession>
<name>A0A060PRI9_9BURK</name>
<proteinExistence type="predicted"/>
<dbReference type="InterPro" id="IPR011330">
    <property type="entry name" value="Glyco_hydro/deAcase_b/a-brl"/>
</dbReference>
<sequence>MPNRYALVTVDTEALPKRASEDHVRRLMWGEHENGTAGVREMCAIGDEFGAKHVFFVDLCGAYGQLAESLDVVRWLDAAGQDVQLHTHPEYLPKDFWGQHGLDTRPEYMNQYKDDARAEFVLRHFGNLITEVTGKNILAFRAGSFRWNASTIRALKSVGIPLSFNNSMCAVYARQSLYAEPTNAPYVWSNGIVEVPMTEKRILPKIGKDEWWARLTYPESSYFRFRPWWGKLLLNTLSGGPDFSVFLLHSWSLLYWDEKGYGAYRDDHRVEGYRKLMAQLTKDYDVITTADFLDLHSRGKIATARTVDLAHAELPEVVGGGR</sequence>
<keyword evidence="1" id="KW-0614">Plasmid</keyword>
<dbReference type="OrthoDB" id="8597776at2"/>
<dbReference type="KEGG" id="buo:BRPE64_ECDS01880"/>
<keyword evidence="2" id="KW-1185">Reference proteome</keyword>
<evidence type="ECO:0000313" key="1">
    <source>
        <dbReference type="EMBL" id="BAO94070.1"/>
    </source>
</evidence>
<dbReference type="HOGENOM" id="CLU_876254_0_0_4"/>
<gene>
    <name evidence="1" type="ORF">BRPE64_ECDS01880</name>
</gene>
<evidence type="ECO:0008006" key="3">
    <source>
        <dbReference type="Google" id="ProtNLM"/>
    </source>
</evidence>